<gene>
    <name evidence="2" type="ORF">D1010_12290</name>
</gene>
<evidence type="ECO:0000313" key="3">
    <source>
        <dbReference type="Proteomes" id="UP000326779"/>
    </source>
</evidence>
<reference evidence="2 3" key="1">
    <citation type="submission" date="2019-10" db="EMBL/GenBank/DDBJ databases">
        <title>The completed genome of Lactobacillus harbinensis M1.</title>
        <authorList>
            <person name="Zheng Y."/>
        </authorList>
    </citation>
    <scope>NUCLEOTIDE SEQUENCE [LARGE SCALE GENOMIC DNA]</scope>
    <source>
        <strain evidence="2 3">M1</strain>
    </source>
</reference>
<protein>
    <submittedName>
        <fullName evidence="2">Uncharacterized protein</fullName>
    </submittedName>
</protein>
<dbReference type="RefSeq" id="WP_152261109.1">
    <property type="nucleotide sequence ID" value="NZ_CP045143.1"/>
</dbReference>
<dbReference type="KEGG" id="lhb:D1010_12290"/>
<dbReference type="Proteomes" id="UP000326779">
    <property type="component" value="Chromosome"/>
</dbReference>
<sequence>MIRALSQHVRTNHSCQVQILADGIGESQRQQTRLVVNKADTAAPIRPCNCHMMGDLDAEHPEAGPIPVSCIASCGNWQHTKLLKPQGSRRESRKAWRQFPPVALLSSTPQLLSRFFKFDPLTVVFWFRLGYYFYEVIELTQGQELQEAWNQIHFLVEFTSIALAVIGLIVAAVALINFYQVH</sequence>
<keyword evidence="1" id="KW-0472">Membrane</keyword>
<feature type="transmembrane region" description="Helical" evidence="1">
    <location>
        <begin position="154"/>
        <end position="179"/>
    </location>
</feature>
<evidence type="ECO:0000313" key="2">
    <source>
        <dbReference type="EMBL" id="QFR24100.1"/>
    </source>
</evidence>
<accession>A0A5P8M6H4</accession>
<keyword evidence="1" id="KW-0812">Transmembrane</keyword>
<dbReference type="AlphaFoldDB" id="A0A5P8M6H4"/>
<proteinExistence type="predicted"/>
<keyword evidence="1" id="KW-1133">Transmembrane helix</keyword>
<name>A0A5P8M6H4_9LACO</name>
<evidence type="ECO:0000256" key="1">
    <source>
        <dbReference type="SAM" id="Phobius"/>
    </source>
</evidence>
<dbReference type="EMBL" id="CP045143">
    <property type="protein sequence ID" value="QFR24100.1"/>
    <property type="molecule type" value="Genomic_DNA"/>
</dbReference>
<organism evidence="2 3">
    <name type="scientific">Schleiferilactobacillus harbinensis</name>
    <dbReference type="NCBI Taxonomy" id="304207"/>
    <lineage>
        <taxon>Bacteria</taxon>
        <taxon>Bacillati</taxon>
        <taxon>Bacillota</taxon>
        <taxon>Bacilli</taxon>
        <taxon>Lactobacillales</taxon>
        <taxon>Lactobacillaceae</taxon>
        <taxon>Schleiferilactobacillus</taxon>
    </lineage>
</organism>